<evidence type="ECO:0000256" key="1">
    <source>
        <dbReference type="SAM" id="Phobius"/>
    </source>
</evidence>
<sequence length="36" mass="3832">MALTGTMPSWVPLAILAVLVVIGVVIALVRTRARRS</sequence>
<comment type="caution">
    <text evidence="2">The sequence shown here is derived from an EMBL/GenBank/DDBJ whole genome shotgun (WGS) entry which is preliminary data.</text>
</comment>
<evidence type="ECO:0000313" key="2">
    <source>
        <dbReference type="EMBL" id="NYJ23853.1"/>
    </source>
</evidence>
<dbReference type="AlphaFoldDB" id="A0A853CVA5"/>
<dbReference type="Proteomes" id="UP000578352">
    <property type="component" value="Unassembled WGS sequence"/>
</dbReference>
<evidence type="ECO:0000313" key="3">
    <source>
        <dbReference type="Proteomes" id="UP000578352"/>
    </source>
</evidence>
<protein>
    <submittedName>
        <fullName evidence="2">Putative membrane protein YqiK</fullName>
    </submittedName>
</protein>
<keyword evidence="1" id="KW-0472">Membrane</keyword>
<keyword evidence="1" id="KW-1133">Transmembrane helix</keyword>
<organism evidence="2 3">
    <name type="scientific">Leifsonia shinshuensis</name>
    <dbReference type="NCBI Taxonomy" id="150026"/>
    <lineage>
        <taxon>Bacteria</taxon>
        <taxon>Bacillati</taxon>
        <taxon>Actinomycetota</taxon>
        <taxon>Actinomycetes</taxon>
        <taxon>Micrococcales</taxon>
        <taxon>Microbacteriaceae</taxon>
        <taxon>Leifsonia</taxon>
    </lineage>
</organism>
<name>A0A853CVA5_9MICO</name>
<reference evidence="2 3" key="1">
    <citation type="submission" date="2020-07" db="EMBL/GenBank/DDBJ databases">
        <title>Sequencing the genomes of 1000 actinobacteria strains.</title>
        <authorList>
            <person name="Klenk H.-P."/>
        </authorList>
    </citation>
    <scope>NUCLEOTIDE SEQUENCE [LARGE SCALE GENOMIC DNA]</scope>
    <source>
        <strain evidence="2 3">DSM 15165</strain>
    </source>
</reference>
<keyword evidence="1" id="KW-0812">Transmembrane</keyword>
<gene>
    <name evidence="2" type="ORF">HNR13_002140</name>
</gene>
<accession>A0A853CVA5</accession>
<dbReference type="EMBL" id="JACCFL010000001">
    <property type="protein sequence ID" value="NYJ23853.1"/>
    <property type="molecule type" value="Genomic_DNA"/>
</dbReference>
<proteinExistence type="predicted"/>
<feature type="transmembrane region" description="Helical" evidence="1">
    <location>
        <begin position="12"/>
        <end position="29"/>
    </location>
</feature>